<dbReference type="Proteomes" id="UP000472261">
    <property type="component" value="Unplaced"/>
</dbReference>
<dbReference type="PANTHER" id="PTHR23149:SF27">
    <property type="entry name" value="PIN2_TERF1-INTERACTING TELOMERASE INHIBITOR 1"/>
    <property type="match status" value="1"/>
</dbReference>
<feature type="region of interest" description="Disordered" evidence="1">
    <location>
        <begin position="223"/>
        <end position="251"/>
    </location>
</feature>
<evidence type="ECO:0000256" key="1">
    <source>
        <dbReference type="SAM" id="MobiDB-lite"/>
    </source>
</evidence>
<dbReference type="InterPro" id="IPR050656">
    <property type="entry name" value="PINX1"/>
</dbReference>
<dbReference type="InterPro" id="IPR000467">
    <property type="entry name" value="G_patch_dom"/>
</dbReference>
<dbReference type="Ensembl" id="ENSPCLT00000018860.1">
    <property type="protein sequence ID" value="ENSPCLP00000014205.1"/>
    <property type="gene ID" value="ENSPCLG00000011670.1"/>
</dbReference>
<evidence type="ECO:0000313" key="3">
    <source>
        <dbReference type="Ensembl" id="ENSPCLP00000014205.1"/>
    </source>
</evidence>
<evidence type="ECO:0000259" key="2">
    <source>
        <dbReference type="PROSITE" id="PS50174"/>
    </source>
</evidence>
<dbReference type="Pfam" id="PF01585">
    <property type="entry name" value="G-patch"/>
    <property type="match status" value="1"/>
</dbReference>
<feature type="region of interest" description="Disordered" evidence="1">
    <location>
        <begin position="346"/>
        <end position="429"/>
    </location>
</feature>
<dbReference type="GO" id="GO:0005730">
    <property type="term" value="C:nucleolus"/>
    <property type="evidence" value="ECO:0007669"/>
    <property type="project" value="TreeGrafter"/>
</dbReference>
<dbReference type="RefSeq" id="XP_031459683.1">
    <property type="nucleotide sequence ID" value="XM_031603823.1"/>
</dbReference>
<reference evidence="3" key="2">
    <citation type="submission" date="2025-09" db="UniProtKB">
        <authorList>
            <consortium name="Ensembl"/>
        </authorList>
    </citation>
    <scope>IDENTIFICATION</scope>
</reference>
<feature type="compositionally biased region" description="Basic and acidic residues" evidence="1">
    <location>
        <begin position="315"/>
        <end position="329"/>
    </location>
</feature>
<feature type="compositionally biased region" description="Basic residues" evidence="1">
    <location>
        <begin position="399"/>
        <end position="408"/>
    </location>
</feature>
<dbReference type="OrthoDB" id="29523at2759"/>
<dbReference type="CTD" id="54984"/>
<organism evidence="3 4">
    <name type="scientific">Phasianus colchicus</name>
    <name type="common">Common pheasant</name>
    <dbReference type="NCBI Taxonomy" id="9054"/>
    <lineage>
        <taxon>Eukaryota</taxon>
        <taxon>Metazoa</taxon>
        <taxon>Chordata</taxon>
        <taxon>Craniata</taxon>
        <taxon>Vertebrata</taxon>
        <taxon>Euteleostomi</taxon>
        <taxon>Archelosauria</taxon>
        <taxon>Archosauria</taxon>
        <taxon>Dinosauria</taxon>
        <taxon>Saurischia</taxon>
        <taxon>Theropoda</taxon>
        <taxon>Coelurosauria</taxon>
        <taxon>Aves</taxon>
        <taxon>Neognathae</taxon>
        <taxon>Galloanserae</taxon>
        <taxon>Galliformes</taxon>
        <taxon>Phasianidae</taxon>
        <taxon>Phasianinae</taxon>
        <taxon>Phasianus</taxon>
    </lineage>
</organism>
<dbReference type="PANTHER" id="PTHR23149">
    <property type="entry name" value="G PATCH DOMAIN CONTAINING PROTEIN"/>
    <property type="match status" value="1"/>
</dbReference>
<feature type="compositionally biased region" description="Polar residues" evidence="1">
    <location>
        <begin position="172"/>
        <end position="183"/>
    </location>
</feature>
<gene>
    <name evidence="3" type="primary">PINX1</name>
</gene>
<evidence type="ECO:0000313" key="4">
    <source>
        <dbReference type="Proteomes" id="UP000472261"/>
    </source>
</evidence>
<dbReference type="PROSITE" id="PS50174">
    <property type="entry name" value="G_PATCH"/>
    <property type="match status" value="1"/>
</dbReference>
<dbReference type="GO" id="GO:0010521">
    <property type="term" value="F:telomerase inhibitor activity"/>
    <property type="evidence" value="ECO:0007669"/>
    <property type="project" value="TreeGrafter"/>
</dbReference>
<accession>A0A669Q335</accession>
<feature type="region of interest" description="Disordered" evidence="1">
    <location>
        <begin position="303"/>
        <end position="330"/>
    </location>
</feature>
<protein>
    <submittedName>
        <fullName evidence="3">PIN2 (TERF1) interacting telomerase inhibitor 1</fullName>
    </submittedName>
</protein>
<dbReference type="GO" id="GO:0003676">
    <property type="term" value="F:nucleic acid binding"/>
    <property type="evidence" value="ECO:0007669"/>
    <property type="project" value="InterPro"/>
</dbReference>
<feature type="domain" description="G-patch" evidence="2">
    <location>
        <begin position="99"/>
        <end position="145"/>
    </location>
</feature>
<dbReference type="OMA" id="KHQEQGL"/>
<dbReference type="AlphaFoldDB" id="A0A669Q335"/>
<feature type="region of interest" description="Disordered" evidence="1">
    <location>
        <begin position="71"/>
        <end position="98"/>
    </location>
</feature>
<proteinExistence type="predicted"/>
<reference evidence="3" key="1">
    <citation type="submission" date="2025-08" db="UniProtKB">
        <authorList>
            <consortium name="Ensembl"/>
        </authorList>
    </citation>
    <scope>IDENTIFICATION</scope>
</reference>
<sequence length="429" mass="48834">MAAAPPAVRVSACTRGRNAEKRLGNESKIYSYIFHRILGRLKKIKIKRWRGSGGLERTGWRLVTRAAQRKAPKMAMLAEPRRRQKWSVDPRNSAWSKDESKFGQKMLEKMGWSKGKGLGAQEQGNTEHIKVQVKNNMLGLGASIKYEDNWIAHQDDFNQLLAELNDCHGQGETESSMTNQKKTFNLEEKSKSSKKRVHYMKFAKGKDLSLRSEDDLSCIFGKRQKSEKTQDEATDAESQEEKHRGSWLSESTDSVNTVKSVLTVQEYFAERMAKLKGSQNKAETKLDGCCPTAETALELSEELKTKAKKKKKKQKRDEAESTEHCEKPQGKKCKISCLNGKELDAPLHECHSKKKKRKHKEQHDGESISCDENMGDGEIYMGVSDGEDLSVEDSEAMQKKRHKKKHKKQKEETEGGTEGTQRKKKKRCK</sequence>
<keyword evidence="4" id="KW-1185">Reference proteome</keyword>
<dbReference type="GeneID" id="116235598"/>
<name>A0A669Q335_PHACC</name>
<dbReference type="SMART" id="SM00443">
    <property type="entry name" value="G_patch"/>
    <property type="match status" value="1"/>
</dbReference>
<feature type="compositionally biased region" description="Acidic residues" evidence="1">
    <location>
        <begin position="385"/>
        <end position="395"/>
    </location>
</feature>
<feature type="region of interest" description="Disordered" evidence="1">
    <location>
        <begin position="170"/>
        <end position="190"/>
    </location>
</feature>
<dbReference type="KEGG" id="pcoc:116235598"/>
<feature type="compositionally biased region" description="Basic residues" evidence="1">
    <location>
        <begin position="351"/>
        <end position="360"/>
    </location>
</feature>